<feature type="compositionally biased region" description="Polar residues" evidence="1">
    <location>
        <begin position="28"/>
        <end position="37"/>
    </location>
</feature>
<evidence type="ECO:0000256" key="1">
    <source>
        <dbReference type="SAM" id="MobiDB-lite"/>
    </source>
</evidence>
<evidence type="ECO:0000313" key="3">
    <source>
        <dbReference type="Proteomes" id="UP000054564"/>
    </source>
</evidence>
<proteinExistence type="predicted"/>
<reference evidence="3" key="1">
    <citation type="submission" date="2014-03" db="EMBL/GenBank/DDBJ databases">
        <title>The Genome Sequence of Puccinia striiformis f. sp. tritici PST-78.</title>
        <authorList>
            <consortium name="The Broad Institute Genome Sequencing Platform"/>
            <person name="Cuomo C."/>
            <person name="Hulbert S."/>
            <person name="Chen X."/>
            <person name="Walker B."/>
            <person name="Young S.K."/>
            <person name="Zeng Q."/>
            <person name="Gargeya S."/>
            <person name="Fitzgerald M."/>
            <person name="Haas B."/>
            <person name="Abouelleil A."/>
            <person name="Alvarado L."/>
            <person name="Arachchi H.M."/>
            <person name="Berlin A.M."/>
            <person name="Chapman S.B."/>
            <person name="Goldberg J."/>
            <person name="Griggs A."/>
            <person name="Gujja S."/>
            <person name="Hansen M."/>
            <person name="Howarth C."/>
            <person name="Imamovic A."/>
            <person name="Larimer J."/>
            <person name="McCowan C."/>
            <person name="Montmayeur A."/>
            <person name="Murphy C."/>
            <person name="Neiman D."/>
            <person name="Pearson M."/>
            <person name="Priest M."/>
            <person name="Roberts A."/>
            <person name="Saif S."/>
            <person name="Shea T."/>
            <person name="Sisk P."/>
            <person name="Sykes S."/>
            <person name="Wortman J."/>
            <person name="Nusbaum C."/>
            <person name="Birren B."/>
        </authorList>
    </citation>
    <scope>NUCLEOTIDE SEQUENCE [LARGE SCALE GENOMIC DNA]</scope>
    <source>
        <strain evidence="3">race PST-78</strain>
    </source>
</reference>
<dbReference type="Proteomes" id="UP000054564">
    <property type="component" value="Unassembled WGS sequence"/>
</dbReference>
<dbReference type="AlphaFoldDB" id="A0A0L0VZ00"/>
<accession>A0A0L0VZ00</accession>
<dbReference type="PANTHER" id="PTHR47501">
    <property type="entry name" value="TRANSPOSASE-RELATED"/>
    <property type="match status" value="1"/>
</dbReference>
<comment type="caution">
    <text evidence="2">The sequence shown here is derived from an EMBL/GenBank/DDBJ whole genome shotgun (WGS) entry which is preliminary data.</text>
</comment>
<organism evidence="2 3">
    <name type="scientific">Puccinia striiformis f. sp. tritici PST-78</name>
    <dbReference type="NCBI Taxonomy" id="1165861"/>
    <lineage>
        <taxon>Eukaryota</taxon>
        <taxon>Fungi</taxon>
        <taxon>Dikarya</taxon>
        <taxon>Basidiomycota</taxon>
        <taxon>Pucciniomycotina</taxon>
        <taxon>Pucciniomycetes</taxon>
        <taxon>Pucciniales</taxon>
        <taxon>Pucciniaceae</taxon>
        <taxon>Puccinia</taxon>
    </lineage>
</organism>
<feature type="compositionally biased region" description="Low complexity" evidence="1">
    <location>
        <begin position="1"/>
        <end position="22"/>
    </location>
</feature>
<protein>
    <recommendedName>
        <fullName evidence="4">BED-type domain-containing protein</fullName>
    </recommendedName>
</protein>
<dbReference type="EMBL" id="AJIL01000012">
    <property type="protein sequence ID" value="KNF04468.1"/>
    <property type="molecule type" value="Genomic_DNA"/>
</dbReference>
<name>A0A0L0VZ00_9BASI</name>
<evidence type="ECO:0000313" key="2">
    <source>
        <dbReference type="EMBL" id="KNF04468.1"/>
    </source>
</evidence>
<sequence>MVRSSASPRQTPSRPPSRQSTRNITPARASTSSLTHPTRNESETESSSQMIQPPNRKKKRTKSNNRTSSGKPKNKRKKKNPVVNSLDESDEVDGVLDITQDSDAANFKVRQPSDKKPSPFDDVQSYFFPPYHAHKTDTGEKLMFKCKWCKRNYKKGAKTDSNLTKHRDGASDRNACSARSKAIASGAKLPPTVKEMILNKEQRDIGTMRAYLKHTAFDNRVFNQLLVMWLIRFSLAWNRIEDFLLHVAFDYARRGVHIHTRVWAATEAHRLYLNLQGKLMSRLKNLSSKFTLIHDIWTTKGNHHAFMGISVAYISDDWTFHISHLGLRYIASNHKGKLLAIPFANVVVFKLVLALNQGKFKFF</sequence>
<feature type="region of interest" description="Disordered" evidence="1">
    <location>
        <begin position="1"/>
        <end position="94"/>
    </location>
</feature>
<dbReference type="PANTHER" id="PTHR47501:SF5">
    <property type="entry name" value="HAT C-TERMINAL DIMERISATION DOMAIN-CONTAINING PROTEIN"/>
    <property type="match status" value="1"/>
</dbReference>
<gene>
    <name evidence="2" type="ORF">PSTG_02381</name>
</gene>
<keyword evidence="3" id="KW-1185">Reference proteome</keyword>
<evidence type="ECO:0008006" key="4">
    <source>
        <dbReference type="Google" id="ProtNLM"/>
    </source>
</evidence>